<accession>A0A2D2D6D2</accession>
<organism evidence="2 3">
    <name type="scientific">Methylosinus trichosporium (strain ATCC 35070 / NCIMB 11131 / UNIQEM 75 / OB3b)</name>
    <dbReference type="NCBI Taxonomy" id="595536"/>
    <lineage>
        <taxon>Bacteria</taxon>
        <taxon>Pseudomonadati</taxon>
        <taxon>Pseudomonadota</taxon>
        <taxon>Alphaproteobacteria</taxon>
        <taxon>Hyphomicrobiales</taxon>
        <taxon>Methylocystaceae</taxon>
        <taxon>Methylosinus</taxon>
    </lineage>
</organism>
<keyword evidence="1" id="KW-0472">Membrane</keyword>
<dbReference type="EMBL" id="CP023737">
    <property type="protein sequence ID" value="ATQ70389.1"/>
    <property type="molecule type" value="Genomic_DNA"/>
</dbReference>
<keyword evidence="3" id="KW-1185">Reference proteome</keyword>
<name>A0A2D2D6D2_METT3</name>
<evidence type="ECO:0000256" key="1">
    <source>
        <dbReference type="SAM" id="Phobius"/>
    </source>
</evidence>
<reference evidence="3" key="1">
    <citation type="submission" date="2017-10" db="EMBL/GenBank/DDBJ databases">
        <title>Completed PacBio SMRT sequence of Methylosinus trichosporium OB3b reveals presence of a third large plasmid.</title>
        <authorList>
            <person name="Charles T.C."/>
            <person name="Lynch M.D.J."/>
            <person name="Heil J.R."/>
            <person name="Cheng J."/>
        </authorList>
    </citation>
    <scope>NUCLEOTIDE SEQUENCE [LARGE SCALE GENOMIC DNA]</scope>
    <source>
        <strain evidence="3">OB3b</strain>
    </source>
</reference>
<evidence type="ECO:0000313" key="3">
    <source>
        <dbReference type="Proteomes" id="UP000230709"/>
    </source>
</evidence>
<dbReference type="Proteomes" id="UP000230709">
    <property type="component" value="Chromosome"/>
</dbReference>
<dbReference type="AlphaFoldDB" id="A0A2D2D6D2"/>
<sequence>MSLTIRETASIDSGYAYGGAADAIGGVATLVLTICGLAGVNPPLMAVIATIVFGAALLIHSASLRARYAQQMIDPSEEGGKENLAGDGGGAFTGIFLAGAAGAVLGVLALLGVDSGVLAPAAVIAFGAALLLAAASARRMHALSRMAAKTGNRSAREAMAGELACGSANLQALGGLTAIVLGMLAVLGNNSNDLLFDLIALLTLAVTIILTGSTFNAAMLGTARSWTRL</sequence>
<dbReference type="STRING" id="595536.GCA_000178815_02452"/>
<proteinExistence type="predicted"/>
<dbReference type="RefSeq" id="WP_003615245.1">
    <property type="nucleotide sequence ID" value="NZ_ADVE02000001.1"/>
</dbReference>
<feature type="transmembrane region" description="Helical" evidence="1">
    <location>
        <begin position="117"/>
        <end position="137"/>
    </location>
</feature>
<keyword evidence="1" id="KW-0812">Transmembrane</keyword>
<feature type="transmembrane region" description="Helical" evidence="1">
    <location>
        <begin position="158"/>
        <end position="186"/>
    </location>
</feature>
<protein>
    <submittedName>
        <fullName evidence="2">Uncharacterized protein</fullName>
    </submittedName>
</protein>
<feature type="transmembrane region" description="Helical" evidence="1">
    <location>
        <begin position="89"/>
        <end position="111"/>
    </location>
</feature>
<feature type="transmembrane region" description="Helical" evidence="1">
    <location>
        <begin position="20"/>
        <end position="40"/>
    </location>
</feature>
<evidence type="ECO:0000313" key="2">
    <source>
        <dbReference type="EMBL" id="ATQ70389.1"/>
    </source>
</evidence>
<feature type="transmembrane region" description="Helical" evidence="1">
    <location>
        <begin position="46"/>
        <end position="68"/>
    </location>
</feature>
<feature type="transmembrane region" description="Helical" evidence="1">
    <location>
        <begin position="198"/>
        <end position="220"/>
    </location>
</feature>
<keyword evidence="1" id="KW-1133">Transmembrane helix</keyword>
<dbReference type="KEGG" id="mtw:CQW49_13555"/>
<gene>
    <name evidence="2" type="ORF">CQW49_13555</name>
</gene>